<keyword evidence="2" id="KW-0347">Helicase</keyword>
<keyword evidence="2" id="KW-0378">Hydrolase</keyword>
<dbReference type="SUPFAM" id="SSF52540">
    <property type="entry name" value="P-loop containing nucleoside triphosphate hydrolases"/>
    <property type="match status" value="1"/>
</dbReference>
<dbReference type="InterPro" id="IPR027417">
    <property type="entry name" value="P-loop_NTPase"/>
</dbReference>
<dbReference type="Gene3D" id="3.40.50.300">
    <property type="entry name" value="P-loop containing nucleotide triphosphate hydrolases"/>
    <property type="match status" value="2"/>
</dbReference>
<dbReference type="InterPro" id="IPR014001">
    <property type="entry name" value="Helicase_ATP-bd"/>
</dbReference>
<dbReference type="SMART" id="SM00490">
    <property type="entry name" value="HELICc"/>
    <property type="match status" value="1"/>
</dbReference>
<keyword evidence="3" id="KW-1185">Reference proteome</keyword>
<dbReference type="AlphaFoldDB" id="A0A1I6WGT6"/>
<feature type="domain" description="Helicase C-terminal" evidence="1">
    <location>
        <begin position="344"/>
        <end position="561"/>
    </location>
</feature>
<dbReference type="PROSITE" id="PS51194">
    <property type="entry name" value="HELICASE_CTER"/>
    <property type="match status" value="1"/>
</dbReference>
<protein>
    <submittedName>
        <fullName evidence="2">Helicase conserved C-terminal domain-containing protein</fullName>
    </submittedName>
</protein>
<keyword evidence="2" id="KW-0547">Nucleotide-binding</keyword>
<proteinExistence type="predicted"/>
<dbReference type="EMBL" id="FOZU01000061">
    <property type="protein sequence ID" value="SFT24794.1"/>
    <property type="molecule type" value="Genomic_DNA"/>
</dbReference>
<dbReference type="SMART" id="SM00487">
    <property type="entry name" value="DEXDc"/>
    <property type="match status" value="1"/>
</dbReference>
<dbReference type="InterPro" id="IPR001650">
    <property type="entry name" value="Helicase_C-like"/>
</dbReference>
<reference evidence="3" key="1">
    <citation type="submission" date="2016-10" db="EMBL/GenBank/DDBJ databases">
        <authorList>
            <person name="Varghese N."/>
            <person name="Submissions S."/>
        </authorList>
    </citation>
    <scope>NUCLEOTIDE SEQUENCE [LARGE SCALE GENOMIC DNA]</scope>
    <source>
        <strain evidence="3">ANC 5076</strain>
    </source>
</reference>
<keyword evidence="2" id="KW-0067">ATP-binding</keyword>
<name>A0A1I6WGT6_9GAMM</name>
<evidence type="ECO:0000313" key="3">
    <source>
        <dbReference type="Proteomes" id="UP000182827"/>
    </source>
</evidence>
<evidence type="ECO:0000259" key="1">
    <source>
        <dbReference type="PROSITE" id="PS51194"/>
    </source>
</evidence>
<dbReference type="Pfam" id="PF00271">
    <property type="entry name" value="Helicase_C"/>
    <property type="match status" value="1"/>
</dbReference>
<gene>
    <name evidence="2" type="ORF">SAMN05444586_10611</name>
</gene>
<dbReference type="GO" id="GO:0004386">
    <property type="term" value="F:helicase activity"/>
    <property type="evidence" value="ECO:0007669"/>
    <property type="project" value="UniProtKB-KW"/>
</dbReference>
<dbReference type="RefSeq" id="WP_074947886.1">
    <property type="nucleotide sequence ID" value="NZ_FOZU01000061.1"/>
</dbReference>
<sequence>METRPKLKNSDGVQRTLTYQPPDYDSIKVKQKYKWRPFQLAFQLLILESIIPDPKTNQYSETRDDVDLLWFPTGGGKTEAYLVVAAWEMIYRRLTKGPKGGGTAVIKRYTLRLLTSQQFQRAGTLICALDVIRREDSRLGSEPFSLGLWAGQGSTPNDYKSAHEKYSLARQDHEPENVFQLHSCPWCGTEIMPKTHCETNAAYGIKCNEFDHFSFYCPSIACEFHEFLPIQIIDEALYKNPPSLLIGTVDKFARLTWKEDACKFFGDKKVLPPSLIIQDELHLISGPLGTISGIYEAGFDSIIEYLGGKPKVIAATATIRAASQQCLRIFGRNVNIFPPSGTDQSDSFFSKEEKEKPGRLYVGIMPSGHTNTTALVHTAAATLQAPYDLGFDGITLDSYWSLPIYHNSRRELGKSMTLARDDIPERIKIIAEEARKIDWVEELSSGVPGTKIPEVLANLNKPVPNTIDILPCTNMISVGVDISRLGMMIIAGQPKATAEYIQASSRVGRNKQRPPGIVFTLYSATKPRDRSHYETFKNYHQALYRYVEPTSVTPWAMPALERALHASFIALIRVSGHLRKNTNARFFDSNHDEFKKLKKIFKNRIALAMQGLTESNKEEVYDYLDDLITSWDERVNAKVNQLTHYESQNSGKQFHPLIKPFEQEVNPEAWKTLNSMRNVDTETNLYIRGESMS</sequence>
<organism evidence="2 3">
    <name type="scientific">Acinetobacter bohemicus</name>
    <dbReference type="NCBI Taxonomy" id="1435036"/>
    <lineage>
        <taxon>Bacteria</taxon>
        <taxon>Pseudomonadati</taxon>
        <taxon>Pseudomonadota</taxon>
        <taxon>Gammaproteobacteria</taxon>
        <taxon>Moraxellales</taxon>
        <taxon>Moraxellaceae</taxon>
        <taxon>Acinetobacter</taxon>
    </lineage>
</organism>
<accession>A0A1I6WGT6</accession>
<evidence type="ECO:0000313" key="2">
    <source>
        <dbReference type="EMBL" id="SFT24794.1"/>
    </source>
</evidence>
<dbReference type="Proteomes" id="UP000182827">
    <property type="component" value="Unassembled WGS sequence"/>
</dbReference>
<dbReference type="CDD" id="cd18785">
    <property type="entry name" value="SF2_C"/>
    <property type="match status" value="1"/>
</dbReference>